<keyword evidence="2" id="KW-0472">Membrane</keyword>
<sequence>MIKSGKGRAKFRIHPETGVIYAAKPFEADAEYDLAVRAEDHGEPKKSSNVRVNVVVVPVPEQSEHSPVIKSEDQHVDVTESDRPGFFVALIQATDEDREQLWYDII</sequence>
<dbReference type="InterPro" id="IPR015919">
    <property type="entry name" value="Cadherin-like_sf"/>
</dbReference>
<evidence type="ECO:0000256" key="3">
    <source>
        <dbReference type="PROSITE-ProRule" id="PRU00043"/>
    </source>
</evidence>
<dbReference type="STRING" id="36166.T1GK38"/>
<evidence type="ECO:0000313" key="5">
    <source>
        <dbReference type="EnsemblMetazoa" id="MESCA003853-PA"/>
    </source>
</evidence>
<reference evidence="6" key="1">
    <citation type="submission" date="2013-02" db="EMBL/GenBank/DDBJ databases">
        <authorList>
            <person name="Hughes D."/>
        </authorList>
    </citation>
    <scope>NUCLEOTIDE SEQUENCE</scope>
    <source>
        <strain>Durham</strain>
        <strain evidence="6">NC isolate 2 -- Noor lab</strain>
    </source>
</reference>
<feature type="domain" description="Cadherin" evidence="4">
    <location>
        <begin position="11"/>
        <end position="69"/>
    </location>
</feature>
<keyword evidence="6" id="KW-1185">Reference proteome</keyword>
<proteinExistence type="predicted"/>
<dbReference type="Pfam" id="PF00028">
    <property type="entry name" value="Cadherin"/>
    <property type="match status" value="1"/>
</dbReference>
<dbReference type="HOGENOM" id="CLU_2229851_0_0_1"/>
<dbReference type="Gene3D" id="2.60.40.60">
    <property type="entry name" value="Cadherins"/>
    <property type="match status" value="1"/>
</dbReference>
<dbReference type="OMA" id="KFRIHPE"/>
<evidence type="ECO:0000256" key="2">
    <source>
        <dbReference type="ARBA" id="ARBA00022989"/>
    </source>
</evidence>
<dbReference type="EnsemblMetazoa" id="MESCA003853-RA">
    <property type="protein sequence ID" value="MESCA003853-PA"/>
    <property type="gene ID" value="MESCA003853"/>
</dbReference>
<dbReference type="GO" id="GO:0007156">
    <property type="term" value="P:homophilic cell adhesion via plasma membrane adhesion molecules"/>
    <property type="evidence" value="ECO:0007669"/>
    <property type="project" value="InterPro"/>
</dbReference>
<dbReference type="PANTHER" id="PTHR24026:SF125">
    <property type="entry name" value="FAT-LIKE CADHERIN-RELATED TUMOR SUPPRESSOR HOMOLOG"/>
    <property type="match status" value="1"/>
</dbReference>
<dbReference type="GO" id="GO:0005509">
    <property type="term" value="F:calcium ion binding"/>
    <property type="evidence" value="ECO:0007669"/>
    <property type="project" value="UniProtKB-UniRule"/>
</dbReference>
<organism evidence="5 6">
    <name type="scientific">Megaselia scalaris</name>
    <name type="common">Humpbacked fly</name>
    <name type="synonym">Phora scalaris</name>
    <dbReference type="NCBI Taxonomy" id="36166"/>
    <lineage>
        <taxon>Eukaryota</taxon>
        <taxon>Metazoa</taxon>
        <taxon>Ecdysozoa</taxon>
        <taxon>Arthropoda</taxon>
        <taxon>Hexapoda</taxon>
        <taxon>Insecta</taxon>
        <taxon>Pterygota</taxon>
        <taxon>Neoptera</taxon>
        <taxon>Endopterygota</taxon>
        <taxon>Diptera</taxon>
        <taxon>Brachycera</taxon>
        <taxon>Muscomorpha</taxon>
        <taxon>Platypezoidea</taxon>
        <taxon>Phoridae</taxon>
        <taxon>Megaseliini</taxon>
        <taxon>Megaselia</taxon>
    </lineage>
</organism>
<dbReference type="EMBL" id="CAQQ02095223">
    <property type="status" value="NOT_ANNOTATED_CDS"/>
    <property type="molecule type" value="Genomic_DNA"/>
</dbReference>
<keyword evidence="3" id="KW-0106">Calcium</keyword>
<dbReference type="PANTHER" id="PTHR24026">
    <property type="entry name" value="FAT ATYPICAL CADHERIN-RELATED"/>
    <property type="match status" value="1"/>
</dbReference>
<keyword evidence="1" id="KW-0812">Transmembrane</keyword>
<evidence type="ECO:0000256" key="1">
    <source>
        <dbReference type="ARBA" id="ARBA00022692"/>
    </source>
</evidence>
<reference evidence="5" key="2">
    <citation type="submission" date="2015-06" db="UniProtKB">
        <authorList>
            <consortium name="EnsemblMetazoa"/>
        </authorList>
    </citation>
    <scope>IDENTIFICATION</scope>
</reference>
<name>T1GK38_MEGSC</name>
<dbReference type="Proteomes" id="UP000015102">
    <property type="component" value="Unassembled WGS sequence"/>
</dbReference>
<dbReference type="GO" id="GO:0016020">
    <property type="term" value="C:membrane"/>
    <property type="evidence" value="ECO:0007669"/>
    <property type="project" value="InterPro"/>
</dbReference>
<evidence type="ECO:0000259" key="4">
    <source>
        <dbReference type="PROSITE" id="PS50268"/>
    </source>
</evidence>
<dbReference type="AlphaFoldDB" id="T1GK38"/>
<protein>
    <recommendedName>
        <fullName evidence="4">Cadherin domain-containing protein</fullName>
    </recommendedName>
</protein>
<accession>T1GK38</accession>
<dbReference type="CDD" id="cd11304">
    <property type="entry name" value="Cadherin_repeat"/>
    <property type="match status" value="1"/>
</dbReference>
<dbReference type="PROSITE" id="PS50268">
    <property type="entry name" value="CADHERIN_2"/>
    <property type="match status" value="1"/>
</dbReference>
<dbReference type="InterPro" id="IPR002126">
    <property type="entry name" value="Cadherin-like_dom"/>
</dbReference>
<keyword evidence="2" id="KW-1133">Transmembrane helix</keyword>
<dbReference type="SUPFAM" id="SSF49313">
    <property type="entry name" value="Cadherin-like"/>
    <property type="match status" value="1"/>
</dbReference>
<evidence type="ECO:0000313" key="6">
    <source>
        <dbReference type="Proteomes" id="UP000015102"/>
    </source>
</evidence>